<dbReference type="OrthoDB" id="5642110at2"/>
<organism evidence="3 5">
    <name type="scientific">Legionella gratiana</name>
    <dbReference type="NCBI Taxonomy" id="45066"/>
    <lineage>
        <taxon>Bacteria</taxon>
        <taxon>Pseudomonadati</taxon>
        <taxon>Pseudomonadota</taxon>
        <taxon>Gammaproteobacteria</taxon>
        <taxon>Legionellales</taxon>
        <taxon>Legionellaceae</taxon>
        <taxon>Legionella</taxon>
    </lineage>
</organism>
<evidence type="ECO:0000256" key="1">
    <source>
        <dbReference type="SAM" id="Phobius"/>
    </source>
</evidence>
<reference evidence="3 5" key="2">
    <citation type="submission" date="2018-06" db="EMBL/GenBank/DDBJ databases">
        <authorList>
            <consortium name="Pathogen Informatics"/>
            <person name="Doyle S."/>
        </authorList>
    </citation>
    <scope>NUCLEOTIDE SEQUENCE [LARGE SCALE GENOMIC DNA]</scope>
    <source>
        <strain evidence="3 5">NCTC12388</strain>
    </source>
</reference>
<sequence length="328" mass="37116">MPKFVKAKDGVVLPPLSFCNTEMPVVDMEGEIRLKSVHYTGLDPNYENDCVIIKKEDRITGLHTGGMSECHALAMIERDDKGEITKIAMLHFAGGLTKERLQDFITHCTNKGFQDNLELVHYPGYSSIGASVAEIERVLHERKFENEQVIQRIYHADSCTDCCVMFNGQIGNSQGFAPFLMDSKSIERRFDFSNSLEIATNNYQRLIDSYKKEPNKSEPLKKLRDTILSDKLLENPANFLEKTRKFIEKAESSPEEKHALYQEYAKDVKKQPYLTTATKIACVALAATIIGIIPAVIIASRYKNEVKELRKSQLETINECLNISSGPR</sequence>
<name>A0A378JAW6_9GAMM</name>
<gene>
    <name evidence="2" type="ORF">Lgra_2003</name>
    <name evidence="3" type="ORF">NCTC12388_01605</name>
</gene>
<keyword evidence="1" id="KW-1133">Transmembrane helix</keyword>
<evidence type="ECO:0000313" key="4">
    <source>
        <dbReference type="Proteomes" id="UP000054691"/>
    </source>
</evidence>
<protein>
    <submittedName>
        <fullName evidence="3">Uncharacterized protein</fullName>
    </submittedName>
</protein>
<evidence type="ECO:0000313" key="2">
    <source>
        <dbReference type="EMBL" id="KTD11037.1"/>
    </source>
</evidence>
<feature type="transmembrane region" description="Helical" evidence="1">
    <location>
        <begin position="283"/>
        <end position="302"/>
    </location>
</feature>
<keyword evidence="1" id="KW-0472">Membrane</keyword>
<dbReference type="Proteomes" id="UP000254476">
    <property type="component" value="Unassembled WGS sequence"/>
</dbReference>
<dbReference type="EMBL" id="UGOB01000001">
    <property type="protein sequence ID" value="STX44619.1"/>
    <property type="molecule type" value="Genomic_DNA"/>
</dbReference>
<dbReference type="EMBL" id="LNYE01000022">
    <property type="protein sequence ID" value="KTD11037.1"/>
    <property type="molecule type" value="Genomic_DNA"/>
</dbReference>
<dbReference type="AlphaFoldDB" id="A0A378JAW6"/>
<keyword evidence="1" id="KW-0812">Transmembrane</keyword>
<accession>A0A378JAW6</accession>
<evidence type="ECO:0000313" key="3">
    <source>
        <dbReference type="EMBL" id="STX44619.1"/>
    </source>
</evidence>
<evidence type="ECO:0000313" key="5">
    <source>
        <dbReference type="Proteomes" id="UP000254476"/>
    </source>
</evidence>
<keyword evidence="4" id="KW-1185">Reference proteome</keyword>
<dbReference type="Proteomes" id="UP000054691">
    <property type="component" value="Unassembled WGS sequence"/>
</dbReference>
<proteinExistence type="predicted"/>
<reference evidence="2 4" key="1">
    <citation type="submission" date="2015-11" db="EMBL/GenBank/DDBJ databases">
        <title>Genomic analysis of 38 Legionella species identifies large and diverse effector repertoires.</title>
        <authorList>
            <person name="Burstein D."/>
            <person name="Amaro F."/>
            <person name="Zusman T."/>
            <person name="Lifshitz Z."/>
            <person name="Cohen O."/>
            <person name="Gilbert J.A."/>
            <person name="Pupko T."/>
            <person name="Shuman H.A."/>
            <person name="Segal G."/>
        </authorList>
    </citation>
    <scope>NUCLEOTIDE SEQUENCE [LARGE SCALE GENOMIC DNA]</scope>
    <source>
        <strain evidence="2 4">Lyon 8420412</strain>
    </source>
</reference>
<dbReference type="RefSeq" id="WP_058499110.1">
    <property type="nucleotide sequence ID" value="NZ_CAAAHW010000003.1"/>
</dbReference>